<sequence length="243" mass="28078">MDISLAIALLEKSTEKCYEITDNNSSNNYETVKFEPTIECRIKPDILGFDSQNNTAFSSGMEETSALKTFSTFTLRSNTSQPLEQSSDSSSVTPLVQGSKYVFYDDNGRKFIIDNADFEEEEQELIDIFNSNPIFSYNNPNFELFENLSYSKEYHFYPISTNSSSEEDEEMKENIDCHTNEGVDNYELSNLKRPQKVELSQIFRLLIIKITQMHFRVKWKKQALQNIPPSLTRNIFHTIGAKF</sequence>
<evidence type="ECO:0000313" key="2">
    <source>
        <dbReference type="Proteomes" id="UP000887116"/>
    </source>
</evidence>
<dbReference type="EMBL" id="BMAO01005535">
    <property type="protein sequence ID" value="GFR02023.1"/>
    <property type="molecule type" value="Genomic_DNA"/>
</dbReference>
<keyword evidence="2" id="KW-1185">Reference proteome</keyword>
<accession>A0A8X6GDY1</accession>
<reference evidence="1" key="1">
    <citation type="submission" date="2020-07" db="EMBL/GenBank/DDBJ databases">
        <title>Multicomponent nature underlies the extraordinary mechanical properties of spider dragline silk.</title>
        <authorList>
            <person name="Kono N."/>
            <person name="Nakamura H."/>
            <person name="Mori M."/>
            <person name="Yoshida Y."/>
            <person name="Ohtoshi R."/>
            <person name="Malay A.D."/>
            <person name="Moran D.A.P."/>
            <person name="Tomita M."/>
            <person name="Numata K."/>
            <person name="Arakawa K."/>
        </authorList>
    </citation>
    <scope>NUCLEOTIDE SEQUENCE</scope>
</reference>
<proteinExistence type="predicted"/>
<gene>
    <name evidence="1" type="ORF">TNCT_169311</name>
</gene>
<organism evidence="1 2">
    <name type="scientific">Trichonephila clavata</name>
    <name type="common">Joro spider</name>
    <name type="synonym">Nephila clavata</name>
    <dbReference type="NCBI Taxonomy" id="2740835"/>
    <lineage>
        <taxon>Eukaryota</taxon>
        <taxon>Metazoa</taxon>
        <taxon>Ecdysozoa</taxon>
        <taxon>Arthropoda</taxon>
        <taxon>Chelicerata</taxon>
        <taxon>Arachnida</taxon>
        <taxon>Araneae</taxon>
        <taxon>Araneomorphae</taxon>
        <taxon>Entelegynae</taxon>
        <taxon>Araneoidea</taxon>
        <taxon>Nephilidae</taxon>
        <taxon>Trichonephila</taxon>
    </lineage>
</organism>
<dbReference type="AlphaFoldDB" id="A0A8X6GDY1"/>
<name>A0A8X6GDY1_TRICU</name>
<dbReference type="Proteomes" id="UP000887116">
    <property type="component" value="Unassembled WGS sequence"/>
</dbReference>
<evidence type="ECO:0000313" key="1">
    <source>
        <dbReference type="EMBL" id="GFR02023.1"/>
    </source>
</evidence>
<protein>
    <submittedName>
        <fullName evidence="1">Uncharacterized protein</fullName>
    </submittedName>
</protein>
<comment type="caution">
    <text evidence="1">The sequence shown here is derived from an EMBL/GenBank/DDBJ whole genome shotgun (WGS) entry which is preliminary data.</text>
</comment>